<protein>
    <submittedName>
        <fullName evidence="1">Uncharacterized protein</fullName>
    </submittedName>
</protein>
<evidence type="ECO:0000313" key="2">
    <source>
        <dbReference type="Proteomes" id="UP001152795"/>
    </source>
</evidence>
<dbReference type="EMBL" id="CACRXK020000084">
    <property type="protein sequence ID" value="CAB3978013.1"/>
    <property type="molecule type" value="Genomic_DNA"/>
</dbReference>
<accession>A0A7D9D7X2</accession>
<dbReference type="Proteomes" id="UP001152795">
    <property type="component" value="Unassembled WGS sequence"/>
</dbReference>
<reference evidence="1" key="1">
    <citation type="submission" date="2020-04" db="EMBL/GenBank/DDBJ databases">
        <authorList>
            <person name="Alioto T."/>
            <person name="Alioto T."/>
            <person name="Gomez Garrido J."/>
        </authorList>
    </citation>
    <scope>NUCLEOTIDE SEQUENCE</scope>
    <source>
        <strain evidence="1">A484AB</strain>
    </source>
</reference>
<proteinExistence type="predicted"/>
<sequence>MDDIDWEYLDSWEWERKKNLDIIRKSEAFKLFNERSCGEINAWKNWCEMIEPLDKNKLDISHWLYTARYWCSDGEEPLLDDCINFMYVSNKCQVTNNITQAWQQIVFINNCFSKMYIHYNNEGWHGAFSTADKTYN</sequence>
<keyword evidence="2" id="KW-1185">Reference proteome</keyword>
<dbReference type="AlphaFoldDB" id="A0A7D9D7X2"/>
<name>A0A7D9D7X2_PARCT</name>
<gene>
    <name evidence="1" type="ORF">PACLA_8A023361</name>
</gene>
<organism evidence="1 2">
    <name type="scientific">Paramuricea clavata</name>
    <name type="common">Red gorgonian</name>
    <name type="synonym">Violescent sea-whip</name>
    <dbReference type="NCBI Taxonomy" id="317549"/>
    <lineage>
        <taxon>Eukaryota</taxon>
        <taxon>Metazoa</taxon>
        <taxon>Cnidaria</taxon>
        <taxon>Anthozoa</taxon>
        <taxon>Octocorallia</taxon>
        <taxon>Malacalcyonacea</taxon>
        <taxon>Plexauridae</taxon>
        <taxon>Paramuricea</taxon>
    </lineage>
</organism>
<evidence type="ECO:0000313" key="1">
    <source>
        <dbReference type="EMBL" id="CAB3978013.1"/>
    </source>
</evidence>
<comment type="caution">
    <text evidence="1">The sequence shown here is derived from an EMBL/GenBank/DDBJ whole genome shotgun (WGS) entry which is preliminary data.</text>
</comment>